<dbReference type="PANTHER" id="PTHR43110:SF1">
    <property type="entry name" value="THIOL PEROXIDASE"/>
    <property type="match status" value="1"/>
</dbReference>
<name>A0ABU2FDV0_9EURY</name>
<evidence type="ECO:0000256" key="2">
    <source>
        <dbReference type="SAM" id="MobiDB-lite"/>
    </source>
</evidence>
<dbReference type="SUPFAM" id="SSF52833">
    <property type="entry name" value="Thioredoxin-like"/>
    <property type="match status" value="1"/>
</dbReference>
<feature type="compositionally biased region" description="Acidic residues" evidence="2">
    <location>
        <begin position="346"/>
        <end position="376"/>
    </location>
</feature>
<dbReference type="Proteomes" id="UP001259659">
    <property type="component" value="Unassembled WGS sequence"/>
</dbReference>
<dbReference type="Gene3D" id="3.40.30.10">
    <property type="entry name" value="Glutaredoxin"/>
    <property type="match status" value="1"/>
</dbReference>
<dbReference type="PANTHER" id="PTHR43110">
    <property type="entry name" value="THIOL PEROXIDASE"/>
    <property type="match status" value="1"/>
</dbReference>
<feature type="compositionally biased region" description="Acidic residues" evidence="2">
    <location>
        <begin position="455"/>
        <end position="491"/>
    </location>
</feature>
<accession>A0ABU2FDV0</accession>
<dbReference type="RefSeq" id="WP_310920054.1">
    <property type="nucleotide sequence ID" value="NZ_JAMQON010000003.1"/>
</dbReference>
<feature type="region of interest" description="Disordered" evidence="2">
    <location>
        <begin position="278"/>
        <end position="307"/>
    </location>
</feature>
<feature type="compositionally biased region" description="Acidic residues" evidence="2">
    <location>
        <begin position="411"/>
        <end position="421"/>
    </location>
</feature>
<feature type="compositionally biased region" description="Acidic residues" evidence="2">
    <location>
        <begin position="432"/>
        <end position="442"/>
    </location>
</feature>
<feature type="compositionally biased region" description="Acidic residues" evidence="2">
    <location>
        <begin position="323"/>
        <end position="338"/>
    </location>
</feature>
<protein>
    <submittedName>
        <fullName evidence="4">Redoxin domain-containing protein</fullName>
    </submittedName>
</protein>
<dbReference type="PROSITE" id="PS51352">
    <property type="entry name" value="THIOREDOXIN_2"/>
    <property type="match status" value="1"/>
</dbReference>
<sequence length="564" mass="60721">MLSEGATAPGFELPALVDGEKRRVALAEYLGDDVVILAFYPADFNPACDEESCDLDELDLFTMQKDVTILGISPDSVYSHRAFAERYDLKVPLLADTDGEVAERYDIDFVDDIGQQLLERAVAVVDHDGTVQYSWSTDDMTELPRVEELKDALAETGGDDTAFARYRVGHAHYTEGRRAFTSAMDRFRETEWMMAQHDFQQAREEFEEAADQFDTAVRFVDDESLAPVYEDSNEKATALWQAADWLVRSASAYSSGSGTEGQQLRDDAEMPLATVREYIEPPDPDDEWPPDVTDLEKDDADDHSVLPTETEVEDAALAVDIDEEMADTDEAVDSETADGDLSGGEVELDGLDGEAVDDDIDDDAAVDDDIDDEELAEIQAELAANHPESEPTVEEVTEEPTAIVDAPPMGEDPDGTADEPADATPQVRGDQSDGEPDEESGRDDDTGLDMPGDPAETDAEDGVMETDVEDGATETDAEDGATVTDSEEGEESTAPSAFELAEPDPDPLGPEVTAGGDGAGPRDDGRPGDDDEPAAGAAEGSTAEGEDDGTLELHDSRGESTADE</sequence>
<feature type="compositionally biased region" description="Acidic residues" evidence="2">
    <location>
        <begin position="280"/>
        <end position="289"/>
    </location>
</feature>
<gene>
    <name evidence="4" type="ORF">NDI56_13390</name>
</gene>
<evidence type="ECO:0000313" key="4">
    <source>
        <dbReference type="EMBL" id="MDS0260392.1"/>
    </source>
</evidence>
<proteinExistence type="predicted"/>
<feature type="region of interest" description="Disordered" evidence="2">
    <location>
        <begin position="323"/>
        <end position="564"/>
    </location>
</feature>
<comment type="caution">
    <text evidence="4">The sequence shown here is derived from an EMBL/GenBank/DDBJ whole genome shotgun (WGS) entry which is preliminary data.</text>
</comment>
<evidence type="ECO:0000259" key="3">
    <source>
        <dbReference type="PROSITE" id="PS51352"/>
    </source>
</evidence>
<dbReference type="Pfam" id="PF00578">
    <property type="entry name" value="AhpC-TSA"/>
    <property type="match status" value="1"/>
</dbReference>
<dbReference type="InterPro" id="IPR013766">
    <property type="entry name" value="Thioredoxin_domain"/>
</dbReference>
<dbReference type="InterPro" id="IPR050455">
    <property type="entry name" value="Tpx_Peroxidase_subfamily"/>
</dbReference>
<dbReference type="EMBL" id="JAMQON010000003">
    <property type="protein sequence ID" value="MDS0260392.1"/>
    <property type="molecule type" value="Genomic_DNA"/>
</dbReference>
<keyword evidence="1" id="KW-0676">Redox-active center</keyword>
<evidence type="ECO:0000313" key="5">
    <source>
        <dbReference type="Proteomes" id="UP001259659"/>
    </source>
</evidence>
<dbReference type="InterPro" id="IPR000866">
    <property type="entry name" value="AhpC/TSA"/>
</dbReference>
<feature type="compositionally biased region" description="Low complexity" evidence="2">
    <location>
        <begin position="534"/>
        <end position="543"/>
    </location>
</feature>
<reference evidence="4 5" key="1">
    <citation type="submission" date="2022-06" db="EMBL/GenBank/DDBJ databases">
        <title>Haloarcula sp. a new haloarchaeum isolate from saline soil.</title>
        <authorList>
            <person name="Strakova D."/>
            <person name="Galisteo C."/>
            <person name="Sanchez-Porro C."/>
            <person name="Ventosa A."/>
        </authorList>
    </citation>
    <scope>NUCLEOTIDE SEQUENCE [LARGE SCALE GENOMIC DNA]</scope>
    <source>
        <strain evidence="4 5">S1CR25-12</strain>
    </source>
</reference>
<evidence type="ECO:0000256" key="1">
    <source>
        <dbReference type="ARBA" id="ARBA00023284"/>
    </source>
</evidence>
<feature type="compositionally biased region" description="Basic and acidic residues" evidence="2">
    <location>
        <begin position="551"/>
        <end position="564"/>
    </location>
</feature>
<feature type="domain" description="Thioredoxin" evidence="3">
    <location>
        <begin position="2"/>
        <end position="158"/>
    </location>
</feature>
<organism evidence="4 5">
    <name type="scientific">Haloarcula saliterrae</name>
    <dbReference type="NCBI Taxonomy" id="2950534"/>
    <lineage>
        <taxon>Archaea</taxon>
        <taxon>Methanobacteriati</taxon>
        <taxon>Methanobacteriota</taxon>
        <taxon>Stenosarchaea group</taxon>
        <taxon>Halobacteria</taxon>
        <taxon>Halobacteriales</taxon>
        <taxon>Haloarculaceae</taxon>
        <taxon>Haloarcula</taxon>
    </lineage>
</organism>
<dbReference type="InterPro" id="IPR036249">
    <property type="entry name" value="Thioredoxin-like_sf"/>
</dbReference>
<keyword evidence="5" id="KW-1185">Reference proteome</keyword>